<dbReference type="Pfam" id="PF01142">
    <property type="entry name" value="TruD"/>
    <property type="match status" value="1"/>
</dbReference>
<dbReference type="GO" id="GO:0003723">
    <property type="term" value="F:RNA binding"/>
    <property type="evidence" value="ECO:0007669"/>
    <property type="project" value="InterPro"/>
</dbReference>
<dbReference type="InterPro" id="IPR020103">
    <property type="entry name" value="PsdUridine_synth_cat_dom_sf"/>
</dbReference>
<evidence type="ECO:0000313" key="2">
    <source>
        <dbReference type="EnsemblMetazoa" id="GBRI012184-PA"/>
    </source>
</evidence>
<dbReference type="SUPFAM" id="SSF55120">
    <property type="entry name" value="Pseudouridine synthase"/>
    <property type="match status" value="1"/>
</dbReference>
<protein>
    <recommendedName>
        <fullName evidence="4">TRUD domain-containing protein</fullName>
    </recommendedName>
</protein>
<keyword evidence="3" id="KW-1185">Reference proteome</keyword>
<dbReference type="AlphaFoldDB" id="A0A1A9WAF2"/>
<dbReference type="Gene3D" id="3.30.2350.20">
    <property type="entry name" value="TruD, catalytic domain"/>
    <property type="match status" value="1"/>
</dbReference>
<accession>A0A1A9WAF2</accession>
<evidence type="ECO:0008006" key="4">
    <source>
        <dbReference type="Google" id="ProtNLM"/>
    </source>
</evidence>
<evidence type="ECO:0000313" key="3">
    <source>
        <dbReference type="Proteomes" id="UP000091820"/>
    </source>
</evidence>
<organism evidence="2 3">
    <name type="scientific">Glossina brevipalpis</name>
    <dbReference type="NCBI Taxonomy" id="37001"/>
    <lineage>
        <taxon>Eukaryota</taxon>
        <taxon>Metazoa</taxon>
        <taxon>Ecdysozoa</taxon>
        <taxon>Arthropoda</taxon>
        <taxon>Hexapoda</taxon>
        <taxon>Insecta</taxon>
        <taxon>Pterygota</taxon>
        <taxon>Neoptera</taxon>
        <taxon>Endopterygota</taxon>
        <taxon>Diptera</taxon>
        <taxon>Brachycera</taxon>
        <taxon>Muscomorpha</taxon>
        <taxon>Hippoboscoidea</taxon>
        <taxon>Glossinidae</taxon>
        <taxon>Glossina</taxon>
    </lineage>
</organism>
<dbReference type="GO" id="GO:0008033">
    <property type="term" value="P:tRNA processing"/>
    <property type="evidence" value="ECO:0007669"/>
    <property type="project" value="UniProtKB-KW"/>
</dbReference>
<dbReference type="GO" id="GO:0001522">
    <property type="term" value="P:pseudouridine synthesis"/>
    <property type="evidence" value="ECO:0007669"/>
    <property type="project" value="InterPro"/>
</dbReference>
<dbReference type="PANTHER" id="PTHR13326:SF31">
    <property type="entry name" value="PSEUDOURIDYLATE SYNTHASE 7 HOMOLOG"/>
    <property type="match status" value="1"/>
</dbReference>
<keyword evidence="1" id="KW-0819">tRNA processing</keyword>
<dbReference type="EnsemblMetazoa" id="GBRI012184-RA">
    <property type="protein sequence ID" value="GBRI012184-PA"/>
    <property type="gene ID" value="GBRI012184"/>
</dbReference>
<evidence type="ECO:0000256" key="1">
    <source>
        <dbReference type="ARBA" id="ARBA00022694"/>
    </source>
</evidence>
<proteinExistence type="predicted"/>
<name>A0A1A9WAF2_9MUSC</name>
<dbReference type="GO" id="GO:0005634">
    <property type="term" value="C:nucleus"/>
    <property type="evidence" value="ECO:0007669"/>
    <property type="project" value="TreeGrafter"/>
</dbReference>
<dbReference type="GO" id="GO:0009982">
    <property type="term" value="F:pseudouridine synthase activity"/>
    <property type="evidence" value="ECO:0007669"/>
    <property type="project" value="InterPro"/>
</dbReference>
<dbReference type="STRING" id="37001.A0A1A9WAF2"/>
<dbReference type="InterPro" id="IPR001656">
    <property type="entry name" value="PsdUridine_synth_TruD"/>
</dbReference>
<dbReference type="PANTHER" id="PTHR13326">
    <property type="entry name" value="TRNA PSEUDOURIDINE SYNTHASE D"/>
    <property type="match status" value="1"/>
</dbReference>
<sequence>MGNFEFSKQVLKLGDLKGNRFRTALRHLFGERAMIENVLKNIKEHGFINYFGLERFDNCASIRTFEVDACGSILKARENDLPFLKCIRETWWKNRDSKAVSLMFRNDKLVEWHGWFGTIWRVKEFGTKLIVGDWVCRNKGDPNTEIDDLQIEEFEESDDFTKELNFPATEVGKRVAV</sequence>
<dbReference type="InterPro" id="IPR042214">
    <property type="entry name" value="TruD_catalytic"/>
</dbReference>
<reference evidence="2" key="2">
    <citation type="submission" date="2020-05" db="UniProtKB">
        <authorList>
            <consortium name="EnsemblMetazoa"/>
        </authorList>
    </citation>
    <scope>IDENTIFICATION</scope>
    <source>
        <strain evidence="2">IAEA</strain>
    </source>
</reference>
<dbReference type="Proteomes" id="UP000091820">
    <property type="component" value="Unassembled WGS sequence"/>
</dbReference>
<dbReference type="VEuPathDB" id="VectorBase:GBRI012184"/>
<reference evidence="3" key="1">
    <citation type="submission" date="2014-03" db="EMBL/GenBank/DDBJ databases">
        <authorList>
            <person name="Aksoy S."/>
            <person name="Warren W."/>
            <person name="Wilson R.K."/>
        </authorList>
    </citation>
    <scope>NUCLEOTIDE SEQUENCE [LARGE SCALE GENOMIC DNA]</scope>
    <source>
        <strain evidence="3">IAEA</strain>
    </source>
</reference>